<feature type="transmembrane region" description="Helical" evidence="1">
    <location>
        <begin position="118"/>
        <end position="135"/>
    </location>
</feature>
<dbReference type="AlphaFoldDB" id="A0AA38JIC7"/>
<name>A0AA38JIC7_9AGAR</name>
<sequence>MSSTGDSAIPLKIHRLLSLFMAFAFAVISGSVGERLFWFSLIRLNALVKSNQQTSTVRKLLPQGTSLTVDDNDVFHSGVVITTVSALIALLTLIYMVSLLLSHRKTRTSRFTRLSDRLLPFEWMSLAFCAIWLFATQIPFTHFFATRSAQVTASIGNVPVPPGLVQIVENQLGFTPVYRHISYLRLLAILPWFTFLFTSIAAGVSFLAFRRRPTSVNRVESNMNEKQ</sequence>
<dbReference type="EMBL" id="JANVFO010000022">
    <property type="protein sequence ID" value="KAJ3732717.1"/>
    <property type="molecule type" value="Genomic_DNA"/>
</dbReference>
<proteinExistence type="predicted"/>
<protein>
    <submittedName>
        <fullName evidence="2">Uncharacterized protein</fullName>
    </submittedName>
</protein>
<comment type="caution">
    <text evidence="2">The sequence shown here is derived from an EMBL/GenBank/DDBJ whole genome shotgun (WGS) entry which is preliminary data.</text>
</comment>
<accession>A0AA38JIC7</accession>
<evidence type="ECO:0000256" key="1">
    <source>
        <dbReference type="SAM" id="Phobius"/>
    </source>
</evidence>
<reference evidence="2" key="1">
    <citation type="submission" date="2022-08" db="EMBL/GenBank/DDBJ databases">
        <authorList>
            <consortium name="DOE Joint Genome Institute"/>
            <person name="Min B."/>
            <person name="Sierra-Patev S."/>
            <person name="Naranjo-Ortiz M."/>
            <person name="Looney B."/>
            <person name="Konkel Z."/>
            <person name="Slot J.C."/>
            <person name="Sakamoto Y."/>
            <person name="Steenwyk J.L."/>
            <person name="Rokas A."/>
            <person name="Carro J."/>
            <person name="Camarero S."/>
            <person name="Ferreira P."/>
            <person name="Molpeceres G."/>
            <person name="Ruiz-duenas F.J."/>
            <person name="Serrano A."/>
            <person name="Henrissat B."/>
            <person name="Drula E."/>
            <person name="Hughes K.W."/>
            <person name="Mata J.L."/>
            <person name="Ishikawa N.K."/>
            <person name="Vargas-Isla R."/>
            <person name="Ushijima S."/>
            <person name="Smith C.A."/>
            <person name="Ahrendt S."/>
            <person name="Andreopoulos W."/>
            <person name="He G."/>
            <person name="LaButti K."/>
            <person name="Lipzen A."/>
            <person name="Ng V."/>
            <person name="Riley R."/>
            <person name="Sandor L."/>
            <person name="Barry K."/>
            <person name="Martinez A.T."/>
            <person name="Xiao Y."/>
            <person name="Gibbons J.G."/>
            <person name="Terashima K."/>
            <person name="Hibbett D.S."/>
            <person name="Grigoriev I.V."/>
        </authorList>
    </citation>
    <scope>NUCLEOTIDE SEQUENCE</scope>
    <source>
        <strain evidence="2">ET3784</strain>
    </source>
</reference>
<dbReference type="Proteomes" id="UP001176059">
    <property type="component" value="Unassembled WGS sequence"/>
</dbReference>
<evidence type="ECO:0000313" key="3">
    <source>
        <dbReference type="Proteomes" id="UP001176059"/>
    </source>
</evidence>
<keyword evidence="1" id="KW-0812">Transmembrane</keyword>
<reference evidence="2" key="2">
    <citation type="journal article" date="2023" name="Proc. Natl. Acad. Sci. U.S.A.">
        <title>A global phylogenomic analysis of the shiitake genus Lentinula.</title>
        <authorList>
            <person name="Sierra-Patev S."/>
            <person name="Min B."/>
            <person name="Naranjo-Ortiz M."/>
            <person name="Looney B."/>
            <person name="Konkel Z."/>
            <person name="Slot J.C."/>
            <person name="Sakamoto Y."/>
            <person name="Steenwyk J.L."/>
            <person name="Rokas A."/>
            <person name="Carro J."/>
            <person name="Camarero S."/>
            <person name="Ferreira P."/>
            <person name="Molpeceres G."/>
            <person name="Ruiz-Duenas F.J."/>
            <person name="Serrano A."/>
            <person name="Henrissat B."/>
            <person name="Drula E."/>
            <person name="Hughes K.W."/>
            <person name="Mata J.L."/>
            <person name="Ishikawa N.K."/>
            <person name="Vargas-Isla R."/>
            <person name="Ushijima S."/>
            <person name="Smith C.A."/>
            <person name="Donoghue J."/>
            <person name="Ahrendt S."/>
            <person name="Andreopoulos W."/>
            <person name="He G."/>
            <person name="LaButti K."/>
            <person name="Lipzen A."/>
            <person name="Ng V."/>
            <person name="Riley R."/>
            <person name="Sandor L."/>
            <person name="Barry K."/>
            <person name="Martinez A.T."/>
            <person name="Xiao Y."/>
            <person name="Gibbons J.G."/>
            <person name="Terashima K."/>
            <person name="Grigoriev I.V."/>
            <person name="Hibbett D."/>
        </authorList>
    </citation>
    <scope>NUCLEOTIDE SEQUENCE</scope>
    <source>
        <strain evidence="2">ET3784</strain>
    </source>
</reference>
<feature type="transmembrane region" description="Helical" evidence="1">
    <location>
        <begin position="186"/>
        <end position="209"/>
    </location>
</feature>
<gene>
    <name evidence="2" type="ORF">DFJ43DRAFT_1154121</name>
</gene>
<keyword evidence="1" id="KW-1133">Transmembrane helix</keyword>
<keyword evidence="3" id="KW-1185">Reference proteome</keyword>
<feature type="transmembrane region" description="Helical" evidence="1">
    <location>
        <begin position="74"/>
        <end position="97"/>
    </location>
</feature>
<evidence type="ECO:0000313" key="2">
    <source>
        <dbReference type="EMBL" id="KAJ3732717.1"/>
    </source>
</evidence>
<organism evidence="2 3">
    <name type="scientific">Lentinula guzmanii</name>
    <dbReference type="NCBI Taxonomy" id="2804957"/>
    <lineage>
        <taxon>Eukaryota</taxon>
        <taxon>Fungi</taxon>
        <taxon>Dikarya</taxon>
        <taxon>Basidiomycota</taxon>
        <taxon>Agaricomycotina</taxon>
        <taxon>Agaricomycetes</taxon>
        <taxon>Agaricomycetidae</taxon>
        <taxon>Agaricales</taxon>
        <taxon>Marasmiineae</taxon>
        <taxon>Omphalotaceae</taxon>
        <taxon>Lentinula</taxon>
    </lineage>
</organism>
<keyword evidence="1" id="KW-0472">Membrane</keyword>